<dbReference type="InterPro" id="IPR024083">
    <property type="entry name" value="Fumarase/histidase_N"/>
</dbReference>
<comment type="subcellular location">
    <subcellularLocation>
        <location evidence="7">Cytoplasm</location>
    </subcellularLocation>
</comment>
<dbReference type="Pfam" id="PF00206">
    <property type="entry name" value="Lyase_1"/>
    <property type="match status" value="1"/>
</dbReference>
<dbReference type="EC" id="4.3.2.1" evidence="3 7"/>
<dbReference type="Gene3D" id="1.20.200.10">
    <property type="entry name" value="Fumarase/aspartase (Central domain)"/>
    <property type="match status" value="1"/>
</dbReference>
<keyword evidence="6 7" id="KW-0456">Lyase</keyword>
<dbReference type="GO" id="GO:0005829">
    <property type="term" value="C:cytosol"/>
    <property type="evidence" value="ECO:0007669"/>
    <property type="project" value="TreeGrafter"/>
</dbReference>
<sequence>MSEKLWQGRFEQPTDKMVEEYTASIHFDSRLYRYDIEGSIAHCRMLADCGIISHEEASQIIQGLGEILREIERGELTLESSQEDIHMAVEQRLMQKIGEVGGKLHTARSRNDQIALDTRLYMRDVLLQCRRLLLEVMAALTDLAEKNLHVILPGFTHLQHAQPVLLAHHLMAYCEMFSRDEERMAQCYARTNVLPLGSAALAGTTFPIDMERTARYLGFPRVVRNSMDAVSDRDYLIEFCAAAALTMMHVSRLSEELVLWTTPEFDFVEISDAFCTGSSIMPQKKNPDVPELMRGKTGRVYGNLMALLTLTKGLPLTYNRDLQEDKEPVFDTADTLLATLAVLNKMLPALRFHEEKMAEAAARSFALATDVADYLVLKGVPFRKAHHVVGQLVSYCIREGKDLSECTLEEFRKFHKSLEEDIFELLDIRAAVDRRRSLGGTSTERVREALESMRAEIAVRTKAVERDVPAVP</sequence>
<dbReference type="NCBIfam" id="TIGR00838">
    <property type="entry name" value="argH"/>
    <property type="match status" value="1"/>
</dbReference>
<dbReference type="EMBL" id="FQVB01000020">
    <property type="protein sequence ID" value="SHF55056.1"/>
    <property type="molecule type" value="Genomic_DNA"/>
</dbReference>
<dbReference type="HAMAP" id="MF_00006">
    <property type="entry name" value="Arg_succ_lyase"/>
    <property type="match status" value="1"/>
</dbReference>
<protein>
    <recommendedName>
        <fullName evidence="3 7">Argininosuccinate lyase</fullName>
        <shortName evidence="7">ASAL</shortName>
        <ecNumber evidence="3 7">4.3.2.1</ecNumber>
    </recommendedName>
    <alternativeName>
        <fullName evidence="7">Arginosuccinase</fullName>
    </alternativeName>
</protein>
<dbReference type="CDD" id="cd01359">
    <property type="entry name" value="Argininosuccinate_lyase"/>
    <property type="match status" value="1"/>
</dbReference>
<feature type="domain" description="Fumarate lyase N-terminal" evidence="8">
    <location>
        <begin position="8"/>
        <end position="302"/>
    </location>
</feature>
<proteinExistence type="inferred from homology"/>
<evidence type="ECO:0000313" key="10">
    <source>
        <dbReference type="EMBL" id="SHF55056.1"/>
    </source>
</evidence>
<evidence type="ECO:0000256" key="3">
    <source>
        <dbReference type="ARBA" id="ARBA00012338"/>
    </source>
</evidence>
<gene>
    <name evidence="7" type="primary">argH</name>
    <name evidence="10" type="ORF">SAMN02745206_02230</name>
</gene>
<comment type="pathway">
    <text evidence="2 7">Amino-acid biosynthesis; L-arginine biosynthesis; L-arginine from L-ornithine and carbamoyl phosphate: step 3/3.</text>
</comment>
<feature type="domain" description="Argininosuccinate lyase C-terminal" evidence="9">
    <location>
        <begin position="365"/>
        <end position="433"/>
    </location>
</feature>
<dbReference type="UniPathway" id="UPA00068">
    <property type="reaction ID" value="UER00114"/>
</dbReference>
<evidence type="ECO:0000256" key="2">
    <source>
        <dbReference type="ARBA" id="ARBA00004941"/>
    </source>
</evidence>
<dbReference type="InterPro" id="IPR000362">
    <property type="entry name" value="Fumarate_lyase_fam"/>
</dbReference>
<comment type="similarity">
    <text evidence="7">Belongs to the lyase 1 family. Argininosuccinate lyase subfamily.</text>
</comment>
<dbReference type="FunFam" id="1.10.275.10:FF:000002">
    <property type="entry name" value="Argininosuccinate lyase"/>
    <property type="match status" value="1"/>
</dbReference>
<dbReference type="InterPro" id="IPR009049">
    <property type="entry name" value="Argininosuccinate_lyase"/>
</dbReference>
<dbReference type="Gene3D" id="1.10.275.10">
    <property type="entry name" value="Fumarase/aspartase (N-terminal domain)"/>
    <property type="match status" value="1"/>
</dbReference>
<reference evidence="11" key="1">
    <citation type="submission" date="2016-11" db="EMBL/GenBank/DDBJ databases">
        <authorList>
            <person name="Varghese N."/>
            <person name="Submissions S."/>
        </authorList>
    </citation>
    <scope>NUCLEOTIDE SEQUENCE [LARGE SCALE GENOMIC DNA]</scope>
    <source>
        <strain evidence="11">DSM 9756</strain>
    </source>
</reference>
<dbReference type="PANTHER" id="PTHR43814:SF1">
    <property type="entry name" value="ARGININOSUCCINATE LYASE"/>
    <property type="match status" value="1"/>
</dbReference>
<dbReference type="Gene3D" id="1.10.40.30">
    <property type="entry name" value="Fumarase/aspartase (C-terminal domain)"/>
    <property type="match status" value="1"/>
</dbReference>
<dbReference type="FunFam" id="1.10.40.30:FF:000001">
    <property type="entry name" value="Argininosuccinate lyase"/>
    <property type="match status" value="1"/>
</dbReference>
<dbReference type="SUPFAM" id="SSF48557">
    <property type="entry name" value="L-aspartase-like"/>
    <property type="match status" value="1"/>
</dbReference>
<organism evidence="10 11">
    <name type="scientific">Desulfacinum infernum DSM 9756</name>
    <dbReference type="NCBI Taxonomy" id="1121391"/>
    <lineage>
        <taxon>Bacteria</taxon>
        <taxon>Pseudomonadati</taxon>
        <taxon>Thermodesulfobacteriota</taxon>
        <taxon>Syntrophobacteria</taxon>
        <taxon>Syntrophobacterales</taxon>
        <taxon>Syntrophobacteraceae</taxon>
        <taxon>Desulfacinum</taxon>
    </lineage>
</organism>
<dbReference type="OrthoDB" id="9769623at2"/>
<keyword evidence="11" id="KW-1185">Reference proteome</keyword>
<evidence type="ECO:0000256" key="4">
    <source>
        <dbReference type="ARBA" id="ARBA00022571"/>
    </source>
</evidence>
<dbReference type="GO" id="GO:0042450">
    <property type="term" value="P:L-arginine biosynthetic process via ornithine"/>
    <property type="evidence" value="ECO:0007669"/>
    <property type="project" value="UniProtKB-UniRule"/>
</dbReference>
<dbReference type="GO" id="GO:0004056">
    <property type="term" value="F:argininosuccinate lyase activity"/>
    <property type="evidence" value="ECO:0007669"/>
    <property type="project" value="UniProtKB-UniRule"/>
</dbReference>
<dbReference type="STRING" id="1121391.SAMN02745206_02230"/>
<dbReference type="PANTHER" id="PTHR43814">
    <property type="entry name" value="ARGININOSUCCINATE LYASE"/>
    <property type="match status" value="1"/>
</dbReference>
<evidence type="ECO:0000256" key="7">
    <source>
        <dbReference type="HAMAP-Rule" id="MF_00006"/>
    </source>
</evidence>
<dbReference type="Pfam" id="PF14698">
    <property type="entry name" value="ASL_C2"/>
    <property type="match status" value="1"/>
</dbReference>
<evidence type="ECO:0000259" key="8">
    <source>
        <dbReference type="Pfam" id="PF00206"/>
    </source>
</evidence>
<accession>A0A1M5CK35</accession>
<dbReference type="AlphaFoldDB" id="A0A1M5CK35"/>
<keyword evidence="5 7" id="KW-0028">Amino-acid biosynthesis</keyword>
<evidence type="ECO:0000313" key="11">
    <source>
        <dbReference type="Proteomes" id="UP000184076"/>
    </source>
</evidence>
<evidence type="ECO:0000256" key="1">
    <source>
        <dbReference type="ARBA" id="ARBA00000985"/>
    </source>
</evidence>
<dbReference type="PRINTS" id="PR00145">
    <property type="entry name" value="ARGSUCLYASE"/>
</dbReference>
<name>A0A1M5CK35_9BACT</name>
<keyword evidence="7" id="KW-0963">Cytoplasm</keyword>
<comment type="catalytic activity">
    <reaction evidence="1 7">
        <text>2-(N(omega)-L-arginino)succinate = fumarate + L-arginine</text>
        <dbReference type="Rhea" id="RHEA:24020"/>
        <dbReference type="ChEBI" id="CHEBI:29806"/>
        <dbReference type="ChEBI" id="CHEBI:32682"/>
        <dbReference type="ChEBI" id="CHEBI:57472"/>
        <dbReference type="EC" id="4.3.2.1"/>
    </reaction>
</comment>
<dbReference type="InterPro" id="IPR008948">
    <property type="entry name" value="L-Aspartase-like"/>
</dbReference>
<evidence type="ECO:0000256" key="5">
    <source>
        <dbReference type="ARBA" id="ARBA00022605"/>
    </source>
</evidence>
<dbReference type="InterPro" id="IPR022761">
    <property type="entry name" value="Fumarate_lyase_N"/>
</dbReference>
<dbReference type="FunFam" id="1.20.200.10:FF:000015">
    <property type="entry name" value="argininosuccinate lyase isoform X2"/>
    <property type="match status" value="1"/>
</dbReference>
<dbReference type="Proteomes" id="UP000184076">
    <property type="component" value="Unassembled WGS sequence"/>
</dbReference>
<dbReference type="InterPro" id="IPR029419">
    <property type="entry name" value="Arg_succ_lyase_C"/>
</dbReference>
<dbReference type="PRINTS" id="PR00149">
    <property type="entry name" value="FUMRATELYASE"/>
</dbReference>
<dbReference type="RefSeq" id="WP_073039310.1">
    <property type="nucleotide sequence ID" value="NZ_FQVB01000020.1"/>
</dbReference>
<evidence type="ECO:0000259" key="9">
    <source>
        <dbReference type="Pfam" id="PF14698"/>
    </source>
</evidence>
<dbReference type="PROSITE" id="PS00163">
    <property type="entry name" value="FUMARATE_LYASES"/>
    <property type="match status" value="1"/>
</dbReference>
<keyword evidence="4 7" id="KW-0055">Arginine biosynthesis</keyword>
<dbReference type="InterPro" id="IPR020557">
    <property type="entry name" value="Fumarate_lyase_CS"/>
</dbReference>
<evidence type="ECO:0000256" key="6">
    <source>
        <dbReference type="ARBA" id="ARBA00023239"/>
    </source>
</evidence>